<dbReference type="Proteomes" id="UP000238205">
    <property type="component" value="Unassembled WGS sequence"/>
</dbReference>
<dbReference type="InterPro" id="IPR052189">
    <property type="entry name" value="L-asp_N-monooxygenase_NS-form"/>
</dbReference>
<dbReference type="PANTHER" id="PTHR40254:SF1">
    <property type="entry name" value="BLR0577 PROTEIN"/>
    <property type="match status" value="1"/>
</dbReference>
<dbReference type="PANTHER" id="PTHR40254">
    <property type="entry name" value="BLR0577 PROTEIN"/>
    <property type="match status" value="1"/>
</dbReference>
<keyword evidence="3" id="KW-1185">Reference proteome</keyword>
<dbReference type="InterPro" id="IPR036188">
    <property type="entry name" value="FAD/NAD-bd_sf"/>
</dbReference>
<gene>
    <name evidence="2" type="ORF">CLV38_13618</name>
</gene>
<proteinExistence type="predicted"/>
<evidence type="ECO:0000313" key="3">
    <source>
        <dbReference type="Proteomes" id="UP000238205"/>
    </source>
</evidence>
<accession>A0A2T0VUI1</accession>
<feature type="domain" description="FAD-dependent urate hydroxylase HpyO/Asp monooxygenase CreE-like FAD/NAD(P)-binding" evidence="1">
    <location>
        <begin position="5"/>
        <end position="152"/>
    </location>
</feature>
<dbReference type="InterPro" id="IPR038732">
    <property type="entry name" value="HpyO/CreE_NAD-binding"/>
</dbReference>
<protein>
    <submittedName>
        <fullName evidence="2">Putative NAD(P)/FAD-binding protein YdhS</fullName>
    </submittedName>
</protein>
<evidence type="ECO:0000313" key="2">
    <source>
        <dbReference type="EMBL" id="PRY75185.1"/>
    </source>
</evidence>
<dbReference type="AlphaFoldDB" id="A0A2T0VUI1"/>
<sequence length="492" mass="55728">MKIGIIGMGVAGISILRELHRQLKETDSRKFTVIIFTEASQFGTGFPYQADDESLLINQYTETMTIDPEKPDDFVDWIAENKSSQSIYHTHLPRTWFGEYLNERMNEWLGKLNVKIIYEKAIDIEHLANGHYAVHTANSTTSVECIHLTTGHLAYKDPYDLKGEKGYVYSPYPAKEKIQLNTPKSSVAIIGTGLTALDAMLYVNKEYPFADLTFYSRDGLFSSVRGNETSVDMHYFCQDKVIELLNKGQIMTLELVKDWFYREMTEHGINVEWVWENLGNGTIEGMAMDLSHSDSLGEFQSLIRHMRNCYPVIWNTLPDDEKNLFLQTYGKQWQRFKAPIPQKTAQYIIRKVQQNEISIVSGLDTIRKAGDQFILKTAGDQLFTADHVINCTGQVIDLTQSLSKQDPLIRQLVSRKLVSPSAYGGIAIDYPSMSIVDADNKRHPLFKAYGQIVSGVQFGNNNVELISLSATSGVQSMRDALKKTPTNQTNET</sequence>
<dbReference type="RefSeq" id="WP_106196104.1">
    <property type="nucleotide sequence ID" value="NZ_PVTO01000036.1"/>
</dbReference>
<dbReference type="EMBL" id="PVTO01000036">
    <property type="protein sequence ID" value="PRY75185.1"/>
    <property type="molecule type" value="Genomic_DNA"/>
</dbReference>
<dbReference type="Gene3D" id="3.50.50.60">
    <property type="entry name" value="FAD/NAD(P)-binding domain"/>
    <property type="match status" value="1"/>
</dbReference>
<dbReference type="OrthoDB" id="2211465at2"/>
<dbReference type="SUPFAM" id="SSF51905">
    <property type="entry name" value="FAD/NAD(P)-binding domain"/>
    <property type="match status" value="1"/>
</dbReference>
<evidence type="ECO:0000259" key="1">
    <source>
        <dbReference type="Pfam" id="PF13454"/>
    </source>
</evidence>
<name>A0A2T0VUI1_9LACT</name>
<comment type="caution">
    <text evidence="2">The sequence shown here is derived from an EMBL/GenBank/DDBJ whole genome shotgun (WGS) entry which is preliminary data.</text>
</comment>
<dbReference type="Pfam" id="PF13454">
    <property type="entry name" value="NAD_binding_9"/>
    <property type="match status" value="1"/>
</dbReference>
<reference evidence="2 3" key="1">
    <citation type="submission" date="2018-03" db="EMBL/GenBank/DDBJ databases">
        <title>Genomic Encyclopedia of Archaeal and Bacterial Type Strains, Phase II (KMG-II): from individual species to whole genera.</title>
        <authorList>
            <person name="Goeker M."/>
        </authorList>
    </citation>
    <scope>NUCLEOTIDE SEQUENCE [LARGE SCALE GENOMIC DNA]</scope>
    <source>
        <strain evidence="2 3">DSM 13175</strain>
    </source>
</reference>
<organism evidence="2 3">
    <name type="scientific">Alkalibacterium olivapovliticus</name>
    <dbReference type="NCBI Taxonomy" id="99907"/>
    <lineage>
        <taxon>Bacteria</taxon>
        <taxon>Bacillati</taxon>
        <taxon>Bacillota</taxon>
        <taxon>Bacilli</taxon>
        <taxon>Lactobacillales</taxon>
        <taxon>Carnobacteriaceae</taxon>
        <taxon>Alkalibacterium</taxon>
    </lineage>
</organism>